<organism evidence="2 3">
    <name type="scientific">Oryza sativa subsp. japonica</name>
    <name type="common">Rice</name>
    <dbReference type="NCBI Taxonomy" id="39947"/>
    <lineage>
        <taxon>Eukaryota</taxon>
        <taxon>Viridiplantae</taxon>
        <taxon>Streptophyta</taxon>
        <taxon>Embryophyta</taxon>
        <taxon>Tracheophyta</taxon>
        <taxon>Spermatophyta</taxon>
        <taxon>Magnoliopsida</taxon>
        <taxon>Liliopsida</taxon>
        <taxon>Poales</taxon>
        <taxon>Poaceae</taxon>
        <taxon>BOP clade</taxon>
        <taxon>Oryzoideae</taxon>
        <taxon>Oryzeae</taxon>
        <taxon>Oryzinae</taxon>
        <taxon>Oryza</taxon>
        <taxon>Oryza sativa</taxon>
    </lineage>
</organism>
<protein>
    <recommendedName>
        <fullName evidence="4">Secreted protein</fullName>
    </recommendedName>
</protein>
<proteinExistence type="predicted"/>
<evidence type="ECO:0000256" key="1">
    <source>
        <dbReference type="SAM" id="SignalP"/>
    </source>
</evidence>
<sequence>MVVFFTAVVARALVSTCWMSTADVSRYFFVIGSNCYSEISYGSLDQQRQGKPKAFKELEAES</sequence>
<name>Q84NV0_ORYSJ</name>
<feature type="signal peptide" evidence="1">
    <location>
        <begin position="1"/>
        <end position="19"/>
    </location>
</feature>
<reference evidence="3" key="1">
    <citation type="journal article" date="2005" name="Nature">
        <title>The map-based sequence of the rice genome.</title>
        <authorList>
            <consortium name="International rice genome sequencing project (IRGSP)"/>
            <person name="Matsumoto T."/>
            <person name="Wu J."/>
            <person name="Kanamori H."/>
            <person name="Katayose Y."/>
            <person name="Fujisawa M."/>
            <person name="Namiki N."/>
            <person name="Mizuno H."/>
            <person name="Yamamoto K."/>
            <person name="Antonio B.A."/>
            <person name="Baba T."/>
            <person name="Sakata K."/>
            <person name="Nagamura Y."/>
            <person name="Aoki H."/>
            <person name="Arikawa K."/>
            <person name="Arita K."/>
            <person name="Bito T."/>
            <person name="Chiden Y."/>
            <person name="Fujitsuka N."/>
            <person name="Fukunaka R."/>
            <person name="Hamada M."/>
            <person name="Harada C."/>
            <person name="Hayashi A."/>
            <person name="Hijishita S."/>
            <person name="Honda M."/>
            <person name="Hosokawa S."/>
            <person name="Ichikawa Y."/>
            <person name="Idonuma A."/>
            <person name="Iijima M."/>
            <person name="Ikeda M."/>
            <person name="Ikeno M."/>
            <person name="Ito K."/>
            <person name="Ito S."/>
            <person name="Ito T."/>
            <person name="Ito Y."/>
            <person name="Ito Y."/>
            <person name="Iwabuchi A."/>
            <person name="Kamiya K."/>
            <person name="Karasawa W."/>
            <person name="Kurita K."/>
            <person name="Katagiri S."/>
            <person name="Kikuta A."/>
            <person name="Kobayashi H."/>
            <person name="Kobayashi N."/>
            <person name="Machita K."/>
            <person name="Maehara T."/>
            <person name="Masukawa M."/>
            <person name="Mizubayashi T."/>
            <person name="Mukai Y."/>
            <person name="Nagasaki H."/>
            <person name="Nagata Y."/>
            <person name="Naito S."/>
            <person name="Nakashima M."/>
            <person name="Nakama Y."/>
            <person name="Nakamichi Y."/>
            <person name="Nakamura M."/>
            <person name="Meguro A."/>
            <person name="Negishi M."/>
            <person name="Ohta I."/>
            <person name="Ohta T."/>
            <person name="Okamoto M."/>
            <person name="Ono N."/>
            <person name="Saji S."/>
            <person name="Sakaguchi M."/>
            <person name="Sakai K."/>
            <person name="Shibata M."/>
            <person name="Shimokawa T."/>
            <person name="Song J."/>
            <person name="Takazaki Y."/>
            <person name="Terasawa K."/>
            <person name="Tsugane M."/>
            <person name="Tsuji K."/>
            <person name="Ueda S."/>
            <person name="Waki K."/>
            <person name="Yamagata H."/>
            <person name="Yamamoto M."/>
            <person name="Yamamoto S."/>
            <person name="Yamane H."/>
            <person name="Yoshiki S."/>
            <person name="Yoshihara R."/>
            <person name="Yukawa K."/>
            <person name="Zhong H."/>
            <person name="Yano M."/>
            <person name="Yuan Q."/>
            <person name="Ouyang S."/>
            <person name="Liu J."/>
            <person name="Jones K.M."/>
            <person name="Gansberger K."/>
            <person name="Moffat K."/>
            <person name="Hill J."/>
            <person name="Bera J."/>
            <person name="Fadrosh D."/>
            <person name="Jin S."/>
            <person name="Johri S."/>
            <person name="Kim M."/>
            <person name="Overton L."/>
            <person name="Reardon M."/>
            <person name="Tsitrin T."/>
            <person name="Vuong H."/>
            <person name="Weaver B."/>
            <person name="Ciecko A."/>
            <person name="Tallon L."/>
            <person name="Jackson J."/>
            <person name="Pai G."/>
            <person name="Aken S.V."/>
            <person name="Utterback T."/>
            <person name="Reidmuller S."/>
            <person name="Feldblyum T."/>
            <person name="Hsiao J."/>
            <person name="Zismann V."/>
            <person name="Iobst S."/>
            <person name="de Vazeille A.R."/>
            <person name="Buell C.R."/>
            <person name="Ying K."/>
            <person name="Li Y."/>
            <person name="Lu T."/>
            <person name="Huang Y."/>
            <person name="Zhao Q."/>
            <person name="Feng Q."/>
            <person name="Zhang L."/>
            <person name="Zhu J."/>
            <person name="Weng Q."/>
            <person name="Mu J."/>
            <person name="Lu Y."/>
            <person name="Fan D."/>
            <person name="Liu Y."/>
            <person name="Guan J."/>
            <person name="Zhang Y."/>
            <person name="Yu S."/>
            <person name="Liu X."/>
            <person name="Zhang Y."/>
            <person name="Hong G."/>
            <person name="Han B."/>
            <person name="Choisne N."/>
            <person name="Demange N."/>
            <person name="Orjeda G."/>
            <person name="Samain S."/>
            <person name="Cattolico L."/>
            <person name="Pelletier E."/>
            <person name="Couloux A."/>
            <person name="Segurens B."/>
            <person name="Wincker P."/>
            <person name="D'Hont A."/>
            <person name="Scarpelli C."/>
            <person name="Weissenbach J."/>
            <person name="Salanoubat M."/>
            <person name="Quetier F."/>
            <person name="Yu Y."/>
            <person name="Kim H.R."/>
            <person name="Rambo T."/>
            <person name="Currie J."/>
            <person name="Collura K."/>
            <person name="Luo M."/>
            <person name="Yang T."/>
            <person name="Ammiraju J.S.S."/>
            <person name="Engler F."/>
            <person name="Soderlund C."/>
            <person name="Wing R.A."/>
            <person name="Palmer L.E."/>
            <person name="de la Bastide M."/>
            <person name="Spiegel L."/>
            <person name="Nascimento L."/>
            <person name="Zutavern T."/>
            <person name="O'Shaughnessy A."/>
            <person name="Dike S."/>
            <person name="Dedhia N."/>
            <person name="Preston R."/>
            <person name="Balija V."/>
            <person name="McCombie W.R."/>
            <person name="Chow T."/>
            <person name="Chen H."/>
            <person name="Chung M."/>
            <person name="Chen C."/>
            <person name="Shaw J."/>
            <person name="Wu H."/>
            <person name="Hsiao K."/>
            <person name="Chao Y."/>
            <person name="Chu M."/>
            <person name="Cheng C."/>
            <person name="Hour A."/>
            <person name="Lee P."/>
            <person name="Lin S."/>
            <person name="Lin Y."/>
            <person name="Liou J."/>
            <person name="Liu S."/>
            <person name="Hsing Y."/>
            <person name="Raghuvanshi S."/>
            <person name="Mohanty A."/>
            <person name="Bharti A.K."/>
            <person name="Gaur A."/>
            <person name="Gupta V."/>
            <person name="Kumar D."/>
            <person name="Ravi V."/>
            <person name="Vij S."/>
            <person name="Kapur A."/>
            <person name="Khurana P."/>
            <person name="Khurana P."/>
            <person name="Khurana J.P."/>
            <person name="Tyagi A.K."/>
            <person name="Gaikwad K."/>
            <person name="Singh A."/>
            <person name="Dalal V."/>
            <person name="Srivastava S."/>
            <person name="Dixit A."/>
            <person name="Pal A.K."/>
            <person name="Ghazi I.A."/>
            <person name="Yadav M."/>
            <person name="Pandit A."/>
            <person name="Bhargava A."/>
            <person name="Sureshbabu K."/>
            <person name="Batra K."/>
            <person name="Sharma T.R."/>
            <person name="Mohapatra T."/>
            <person name="Singh N.K."/>
            <person name="Messing J."/>
            <person name="Nelson A.B."/>
            <person name="Fuks G."/>
            <person name="Kavchok S."/>
            <person name="Keizer G."/>
            <person name="Linton E."/>
            <person name="Llaca V."/>
            <person name="Song R."/>
            <person name="Tanyolac B."/>
            <person name="Young S."/>
            <person name="Ho-Il K."/>
            <person name="Hahn J.H."/>
            <person name="Sangsakoo G."/>
            <person name="Vanavichit A."/>
            <person name="de Mattos Luiz.A.T."/>
            <person name="Zimmer P.D."/>
            <person name="Malone G."/>
            <person name="Dellagostin O."/>
            <person name="de Oliveira A.C."/>
            <person name="Bevan M."/>
            <person name="Bancroft I."/>
            <person name="Minx P."/>
            <person name="Cordum H."/>
            <person name="Wilson R."/>
            <person name="Cheng Z."/>
            <person name="Jin W."/>
            <person name="Jiang J."/>
            <person name="Leong S.A."/>
            <person name="Iwama H."/>
            <person name="Gojobori T."/>
            <person name="Itoh T."/>
            <person name="Niimura Y."/>
            <person name="Fujii Y."/>
            <person name="Habara T."/>
            <person name="Sakai H."/>
            <person name="Sato Y."/>
            <person name="Wilson G."/>
            <person name="Kumar K."/>
            <person name="McCouch S."/>
            <person name="Juretic N."/>
            <person name="Hoen D."/>
            <person name="Wright S."/>
            <person name="Bruskiewich R."/>
            <person name="Bureau T."/>
            <person name="Miyao A."/>
            <person name="Hirochika H."/>
            <person name="Nishikawa T."/>
            <person name="Kadowaki K."/>
            <person name="Sugiura M."/>
            <person name="Burr B."/>
            <person name="Sasaki T."/>
        </authorList>
    </citation>
    <scope>NUCLEOTIDE SEQUENCE [LARGE SCALE GENOMIC DNA]</scope>
    <source>
        <strain evidence="3">cv. Nipponbare</strain>
    </source>
</reference>
<feature type="chain" id="PRO_5004298212" description="Secreted protein" evidence="1">
    <location>
        <begin position="20"/>
        <end position="62"/>
    </location>
</feature>
<accession>Q84NV0</accession>
<reference evidence="3" key="2">
    <citation type="journal article" date="2008" name="Nucleic Acids Res.">
        <title>The rice annotation project database (RAP-DB): 2008 update.</title>
        <authorList>
            <consortium name="The rice annotation project (RAP)"/>
        </authorList>
    </citation>
    <scope>GENOME REANNOTATION</scope>
    <source>
        <strain evidence="3">cv. Nipponbare</strain>
    </source>
</reference>
<evidence type="ECO:0000313" key="2">
    <source>
        <dbReference type="EMBL" id="BAC55780.1"/>
    </source>
</evidence>
<keyword evidence="1" id="KW-0732">Signal</keyword>
<evidence type="ECO:0000313" key="3">
    <source>
        <dbReference type="Proteomes" id="UP000000763"/>
    </source>
</evidence>
<evidence type="ECO:0008006" key="4">
    <source>
        <dbReference type="Google" id="ProtNLM"/>
    </source>
</evidence>
<dbReference type="Proteomes" id="UP000000763">
    <property type="component" value="Chromosome 7"/>
</dbReference>
<dbReference type="AlphaFoldDB" id="Q84NV0"/>
<gene>
    <name evidence="2" type="primary">OSJNBb0041J06.133</name>
</gene>
<dbReference type="EMBL" id="AP005176">
    <property type="protein sequence ID" value="BAC55780.1"/>
    <property type="molecule type" value="Genomic_DNA"/>
</dbReference>